<dbReference type="Pfam" id="PF01583">
    <property type="entry name" value="APS_kinase"/>
    <property type="match status" value="1"/>
</dbReference>
<evidence type="ECO:0000313" key="3">
    <source>
        <dbReference type="EMBL" id="GAI95108.1"/>
    </source>
</evidence>
<name>X1SQ92_9ZZZZ</name>
<dbReference type="EMBL" id="BARW01024717">
    <property type="protein sequence ID" value="GAI95108.1"/>
    <property type="molecule type" value="Genomic_DNA"/>
</dbReference>
<feature type="domain" description="APS kinase" evidence="2">
    <location>
        <begin position="14"/>
        <end position="114"/>
    </location>
</feature>
<gene>
    <name evidence="3" type="ORF">S12H4_40695</name>
</gene>
<dbReference type="Gene3D" id="3.40.50.300">
    <property type="entry name" value="P-loop containing nucleotide triphosphate hydrolases"/>
    <property type="match status" value="1"/>
</dbReference>
<proteinExistence type="predicted"/>
<comment type="caution">
    <text evidence="3">The sequence shown here is derived from an EMBL/GenBank/DDBJ whole genome shotgun (WGS) entry which is preliminary data.</text>
</comment>
<reference evidence="3" key="1">
    <citation type="journal article" date="2014" name="Front. Microbiol.">
        <title>High frequency of phylogenetically diverse reductive dehalogenase-homologous genes in deep subseafloor sedimentary metagenomes.</title>
        <authorList>
            <person name="Kawai M."/>
            <person name="Futagami T."/>
            <person name="Toyoda A."/>
            <person name="Takaki Y."/>
            <person name="Nishi S."/>
            <person name="Hori S."/>
            <person name="Arai W."/>
            <person name="Tsubouchi T."/>
            <person name="Morono Y."/>
            <person name="Uchiyama I."/>
            <person name="Ito T."/>
            <person name="Fujiyama A."/>
            <person name="Inagaki F."/>
            <person name="Takami H."/>
        </authorList>
    </citation>
    <scope>NUCLEOTIDE SEQUENCE</scope>
    <source>
        <strain evidence="3">Expedition CK06-06</strain>
    </source>
</reference>
<evidence type="ECO:0000259" key="2">
    <source>
        <dbReference type="Pfam" id="PF01583"/>
    </source>
</evidence>
<dbReference type="InterPro" id="IPR059117">
    <property type="entry name" value="APS_kinase_dom"/>
</dbReference>
<evidence type="ECO:0000256" key="1">
    <source>
        <dbReference type="ARBA" id="ARBA00022679"/>
    </source>
</evidence>
<dbReference type="InterPro" id="IPR027417">
    <property type="entry name" value="P-loop_NTPase"/>
</dbReference>
<dbReference type="AlphaFoldDB" id="X1SQ92"/>
<dbReference type="SUPFAM" id="SSF52540">
    <property type="entry name" value="P-loop containing nucleoside triphosphate hydrolases"/>
    <property type="match status" value="1"/>
</dbReference>
<protein>
    <recommendedName>
        <fullName evidence="2">APS kinase domain-containing protein</fullName>
    </recommendedName>
</protein>
<accession>X1SQ92</accession>
<organism evidence="3">
    <name type="scientific">marine sediment metagenome</name>
    <dbReference type="NCBI Taxonomy" id="412755"/>
    <lineage>
        <taxon>unclassified sequences</taxon>
        <taxon>metagenomes</taxon>
        <taxon>ecological metagenomes</taxon>
    </lineage>
</organism>
<keyword evidence="1" id="KW-0808">Transferase</keyword>
<sequence>MGAIHRVVPSDQHGVVYWFHGPSGSGKTRLAIDFAKPGWLVIDADDQREMLQSVDMGLKFTKIDRLKQNIMLADRALNASKQGIHVCVASICPYVEMRQQIKKMIPWINWVCVFGPDSKPSTSDHPFEEGGWRD</sequence>